<organism evidence="1 2">
    <name type="scientific">Cirrhinus mrigala</name>
    <name type="common">Mrigala</name>
    <dbReference type="NCBI Taxonomy" id="683832"/>
    <lineage>
        <taxon>Eukaryota</taxon>
        <taxon>Metazoa</taxon>
        <taxon>Chordata</taxon>
        <taxon>Craniata</taxon>
        <taxon>Vertebrata</taxon>
        <taxon>Euteleostomi</taxon>
        <taxon>Actinopterygii</taxon>
        <taxon>Neopterygii</taxon>
        <taxon>Teleostei</taxon>
        <taxon>Ostariophysi</taxon>
        <taxon>Cypriniformes</taxon>
        <taxon>Cyprinidae</taxon>
        <taxon>Labeoninae</taxon>
        <taxon>Labeonini</taxon>
        <taxon>Cirrhinus</taxon>
    </lineage>
</organism>
<reference evidence="1 2" key="1">
    <citation type="submission" date="2024-05" db="EMBL/GenBank/DDBJ databases">
        <title>Genome sequencing and assembly of Indian major carp, Cirrhinus mrigala (Hamilton, 1822).</title>
        <authorList>
            <person name="Mohindra V."/>
            <person name="Chowdhury L.M."/>
            <person name="Lal K."/>
            <person name="Jena J.K."/>
        </authorList>
    </citation>
    <scope>NUCLEOTIDE SEQUENCE [LARGE SCALE GENOMIC DNA]</scope>
    <source>
        <strain evidence="1">CM1030</strain>
        <tissue evidence="1">Blood</tissue>
    </source>
</reference>
<keyword evidence="2" id="KW-1185">Reference proteome</keyword>
<evidence type="ECO:0000313" key="2">
    <source>
        <dbReference type="Proteomes" id="UP001529510"/>
    </source>
</evidence>
<proteinExistence type="predicted"/>
<name>A0ABD0NZF4_CIRMR</name>
<protein>
    <submittedName>
        <fullName evidence="1">Uncharacterized protein</fullName>
    </submittedName>
</protein>
<sequence>LLCNKVIPEKSKTIRNYGTAVTGNNTRRLFNGEESCYIIDARQEGNLGRFIN</sequence>
<dbReference type="EMBL" id="JAMKFB020000019">
    <property type="protein sequence ID" value="KAL0166676.1"/>
    <property type="molecule type" value="Genomic_DNA"/>
</dbReference>
<dbReference type="AlphaFoldDB" id="A0ABD0NZF4"/>
<gene>
    <name evidence="1" type="ORF">M9458_038520</name>
</gene>
<evidence type="ECO:0000313" key="1">
    <source>
        <dbReference type="EMBL" id="KAL0166676.1"/>
    </source>
</evidence>
<feature type="non-terminal residue" evidence="1">
    <location>
        <position position="1"/>
    </location>
</feature>
<comment type="caution">
    <text evidence="1">The sequence shown here is derived from an EMBL/GenBank/DDBJ whole genome shotgun (WGS) entry which is preliminary data.</text>
</comment>
<feature type="non-terminal residue" evidence="1">
    <location>
        <position position="52"/>
    </location>
</feature>
<dbReference type="Proteomes" id="UP001529510">
    <property type="component" value="Unassembled WGS sequence"/>
</dbReference>
<dbReference type="SUPFAM" id="SSF82199">
    <property type="entry name" value="SET domain"/>
    <property type="match status" value="1"/>
</dbReference>
<dbReference type="InterPro" id="IPR046341">
    <property type="entry name" value="SET_dom_sf"/>
</dbReference>
<accession>A0ABD0NZF4</accession>